<keyword evidence="1" id="KW-0472">Membrane</keyword>
<dbReference type="PROSITE" id="PS51257">
    <property type="entry name" value="PROKAR_LIPOPROTEIN"/>
    <property type="match status" value="1"/>
</dbReference>
<evidence type="ECO:0000313" key="3">
    <source>
        <dbReference type="Proteomes" id="UP000294555"/>
    </source>
</evidence>
<evidence type="ECO:0000256" key="1">
    <source>
        <dbReference type="SAM" id="Phobius"/>
    </source>
</evidence>
<feature type="transmembrane region" description="Helical" evidence="1">
    <location>
        <begin position="12"/>
        <end position="33"/>
    </location>
</feature>
<keyword evidence="3" id="KW-1185">Reference proteome</keyword>
<accession>A0A4R1N675</accession>
<protein>
    <submittedName>
        <fullName evidence="2">Uncharacterized protein DUF2583</fullName>
    </submittedName>
</protein>
<name>A0A4R1N675_9GAMM</name>
<keyword evidence="1" id="KW-1133">Transmembrane helix</keyword>
<comment type="caution">
    <text evidence="2">The sequence shown here is derived from an EMBL/GenBank/DDBJ whole genome shotgun (WGS) entry which is preliminary data.</text>
</comment>
<dbReference type="InterPro" id="IPR019698">
    <property type="entry name" value="DUF2583"/>
</dbReference>
<dbReference type="RefSeq" id="WP_132921656.1">
    <property type="nucleotide sequence ID" value="NZ_CP075169.1"/>
</dbReference>
<dbReference type="EMBL" id="SJOI01000001">
    <property type="protein sequence ID" value="TCL02724.1"/>
    <property type="molecule type" value="Genomic_DNA"/>
</dbReference>
<proteinExistence type="predicted"/>
<sequence>MKRKSALMMGNGLMGVGMVMMIAGLACSVMNQLPQLHMNPLLANGAIMGIFIGALLWLTGARVGGHERVTDRYWWLRRFDERCRRAGHHLPK</sequence>
<feature type="transmembrane region" description="Helical" evidence="1">
    <location>
        <begin position="39"/>
        <end position="58"/>
    </location>
</feature>
<dbReference type="NCBIfam" id="NF007968">
    <property type="entry name" value="PRK10692.1"/>
    <property type="match status" value="1"/>
</dbReference>
<organism evidence="2 3">
    <name type="scientific">Sodalis ligni</name>
    <dbReference type="NCBI Taxonomy" id="2697027"/>
    <lineage>
        <taxon>Bacteria</taxon>
        <taxon>Pseudomonadati</taxon>
        <taxon>Pseudomonadota</taxon>
        <taxon>Gammaproteobacteria</taxon>
        <taxon>Enterobacterales</taxon>
        <taxon>Bruguierivoracaceae</taxon>
        <taxon>Sodalis</taxon>
    </lineage>
</organism>
<reference evidence="2 3" key="1">
    <citation type="submission" date="2019-02" db="EMBL/GenBank/DDBJ databases">
        <title>Investigation of anaerobic lignin degradation for improved lignocellulosic biofuels.</title>
        <authorList>
            <person name="Deangelis K."/>
        </authorList>
    </citation>
    <scope>NUCLEOTIDE SEQUENCE [LARGE SCALE GENOMIC DNA]</scope>
    <source>
        <strain evidence="2 3">159R</strain>
    </source>
</reference>
<gene>
    <name evidence="2" type="ORF">EZJ58_0754</name>
</gene>
<dbReference type="Pfam" id="PF10762">
    <property type="entry name" value="DUF2583"/>
    <property type="match status" value="1"/>
</dbReference>
<dbReference type="OrthoDB" id="6494670at2"/>
<dbReference type="Proteomes" id="UP000294555">
    <property type="component" value="Unassembled WGS sequence"/>
</dbReference>
<evidence type="ECO:0000313" key="2">
    <source>
        <dbReference type="EMBL" id="TCL02724.1"/>
    </source>
</evidence>
<keyword evidence="1" id="KW-0812">Transmembrane</keyword>
<dbReference type="AlphaFoldDB" id="A0A4R1N675"/>